<dbReference type="PANTHER" id="PTHR22835:SF514">
    <property type="entry name" value="GDSL-LIKE LIPASE_ACYLHYDROLASE SUPERFAMILY PROTEIN ISOFORM 1"/>
    <property type="match status" value="1"/>
</dbReference>
<dbReference type="Proteomes" id="UP001206925">
    <property type="component" value="Unassembled WGS sequence"/>
</dbReference>
<sequence length="324" mass="36264">MGHQSKQRKGYSDGRLIIDFIAEKLGLPYLSAYVDSIGTNFRHGANFAASGATIQPADALMLNKTFNPLTLDVQLSQFEQFKRRSSELYLEDQLMFILEFYVGSGSEKSTEIKDRLPRPEDYTQALYTFDIGQNDLHAGITSMNEEEVMKCIPDIINLLSSTVEKLYQGGARAFWIHNTGPIGCLPFLVKNYPPAPENVDKVGCVESYNKVAQEFNKQLKDRVSTLRTQLQESSLVYVDVYSVKYSLISEANKYGFTDPLGTCLRKDGSGRKACANPLEYISWDGIHYTEAANKWVASHIQDGFASVPKIPLTESCRPVSGSHR</sequence>
<comment type="caution">
    <text evidence="3">The sequence shown here is derived from an EMBL/GenBank/DDBJ whole genome shotgun (WGS) entry which is preliminary data.</text>
</comment>
<dbReference type="EMBL" id="JAMZMK010011403">
    <property type="protein sequence ID" value="KAI7727333.1"/>
    <property type="molecule type" value="Genomic_DNA"/>
</dbReference>
<keyword evidence="4" id="KW-1185">Reference proteome</keyword>
<dbReference type="GO" id="GO:0016788">
    <property type="term" value="F:hydrolase activity, acting on ester bonds"/>
    <property type="evidence" value="ECO:0007669"/>
    <property type="project" value="InterPro"/>
</dbReference>
<dbReference type="InterPro" id="IPR001087">
    <property type="entry name" value="GDSL"/>
</dbReference>
<dbReference type="Gene3D" id="3.40.50.1110">
    <property type="entry name" value="SGNH hydrolase"/>
    <property type="match status" value="1"/>
</dbReference>
<protein>
    <submittedName>
        <fullName evidence="3">Uncharacterized protein</fullName>
    </submittedName>
</protein>
<organism evidence="3 4">
    <name type="scientific">Ambrosia artemisiifolia</name>
    <name type="common">Common ragweed</name>
    <dbReference type="NCBI Taxonomy" id="4212"/>
    <lineage>
        <taxon>Eukaryota</taxon>
        <taxon>Viridiplantae</taxon>
        <taxon>Streptophyta</taxon>
        <taxon>Embryophyta</taxon>
        <taxon>Tracheophyta</taxon>
        <taxon>Spermatophyta</taxon>
        <taxon>Magnoliopsida</taxon>
        <taxon>eudicotyledons</taxon>
        <taxon>Gunneridae</taxon>
        <taxon>Pentapetalae</taxon>
        <taxon>asterids</taxon>
        <taxon>campanulids</taxon>
        <taxon>Asterales</taxon>
        <taxon>Asteraceae</taxon>
        <taxon>Asteroideae</taxon>
        <taxon>Heliantheae alliance</taxon>
        <taxon>Heliantheae</taxon>
        <taxon>Ambrosia</taxon>
    </lineage>
</organism>
<evidence type="ECO:0000256" key="1">
    <source>
        <dbReference type="ARBA" id="ARBA00008668"/>
    </source>
</evidence>
<dbReference type="AlphaFoldDB" id="A0AAD5G4J9"/>
<dbReference type="PANTHER" id="PTHR22835">
    <property type="entry name" value="ZINC FINGER FYVE DOMAIN CONTAINING PROTEIN"/>
    <property type="match status" value="1"/>
</dbReference>
<evidence type="ECO:0000313" key="3">
    <source>
        <dbReference type="EMBL" id="KAI7727333.1"/>
    </source>
</evidence>
<name>A0AAD5G4J9_AMBAR</name>
<dbReference type="InterPro" id="IPR036514">
    <property type="entry name" value="SGNH_hydro_sf"/>
</dbReference>
<evidence type="ECO:0000313" key="4">
    <source>
        <dbReference type="Proteomes" id="UP001206925"/>
    </source>
</evidence>
<gene>
    <name evidence="3" type="ORF">M8C21_027605</name>
</gene>
<comment type="similarity">
    <text evidence="1">Belongs to the 'GDSL' lipolytic enzyme family.</text>
</comment>
<proteinExistence type="inferred from homology"/>
<evidence type="ECO:0000256" key="2">
    <source>
        <dbReference type="ARBA" id="ARBA00023180"/>
    </source>
</evidence>
<dbReference type="Pfam" id="PF00657">
    <property type="entry name" value="Lipase_GDSL"/>
    <property type="match status" value="1"/>
</dbReference>
<dbReference type="SUPFAM" id="SSF52266">
    <property type="entry name" value="SGNH hydrolase"/>
    <property type="match status" value="1"/>
</dbReference>
<accession>A0AAD5G4J9</accession>
<reference evidence="3" key="1">
    <citation type="submission" date="2022-06" db="EMBL/GenBank/DDBJ databases">
        <title>Uncovering the hologenomic basis of an extraordinary plant invasion.</title>
        <authorList>
            <person name="Bieker V.C."/>
            <person name="Martin M.D."/>
            <person name="Gilbert T."/>
            <person name="Hodgins K."/>
            <person name="Battlay P."/>
            <person name="Petersen B."/>
            <person name="Wilson J."/>
        </authorList>
    </citation>
    <scope>NUCLEOTIDE SEQUENCE</scope>
    <source>
        <strain evidence="3">AA19_3_7</strain>
        <tissue evidence="3">Leaf</tissue>
    </source>
</reference>
<keyword evidence="2" id="KW-0325">Glycoprotein</keyword>